<feature type="chain" id="PRO_5019194908" evidence="1">
    <location>
        <begin position="19"/>
        <end position="183"/>
    </location>
</feature>
<reference evidence="2 3" key="1">
    <citation type="submission" date="2016-09" db="EMBL/GenBank/DDBJ databases">
        <title>Aspergillus awamori IFM 58123T.</title>
        <authorList>
            <person name="Kusuya Y."/>
            <person name="Shimizu M."/>
            <person name="Takahashi H."/>
            <person name="Yaguchi T."/>
        </authorList>
    </citation>
    <scope>NUCLEOTIDE SEQUENCE [LARGE SCALE GENOMIC DNA]</scope>
    <source>
        <strain evidence="2 3">IFM 58123</strain>
    </source>
</reference>
<evidence type="ECO:0000313" key="3">
    <source>
        <dbReference type="Proteomes" id="UP000286921"/>
    </source>
</evidence>
<protein>
    <submittedName>
        <fullName evidence="2">Uncharacterized protein</fullName>
    </submittedName>
</protein>
<dbReference type="EMBL" id="BDHI01000029">
    <property type="protein sequence ID" value="GCB27456.1"/>
    <property type="molecule type" value="Genomic_DNA"/>
</dbReference>
<evidence type="ECO:0000313" key="2">
    <source>
        <dbReference type="EMBL" id="GCB27456.1"/>
    </source>
</evidence>
<organism evidence="2 3">
    <name type="scientific">Aspergillus awamori</name>
    <name type="common">Black koji mold</name>
    <dbReference type="NCBI Taxonomy" id="105351"/>
    <lineage>
        <taxon>Eukaryota</taxon>
        <taxon>Fungi</taxon>
        <taxon>Dikarya</taxon>
        <taxon>Ascomycota</taxon>
        <taxon>Pezizomycotina</taxon>
        <taxon>Eurotiomycetes</taxon>
        <taxon>Eurotiomycetidae</taxon>
        <taxon>Eurotiales</taxon>
        <taxon>Aspergillaceae</taxon>
        <taxon>Aspergillus</taxon>
    </lineage>
</organism>
<proteinExistence type="predicted"/>
<gene>
    <name evidence="2" type="ORF">AAWM_10341</name>
</gene>
<keyword evidence="1" id="KW-0732">Signal</keyword>
<evidence type="ECO:0000256" key="1">
    <source>
        <dbReference type="SAM" id="SignalP"/>
    </source>
</evidence>
<feature type="signal peptide" evidence="1">
    <location>
        <begin position="1"/>
        <end position="18"/>
    </location>
</feature>
<dbReference type="Proteomes" id="UP000286921">
    <property type="component" value="Unassembled WGS sequence"/>
</dbReference>
<dbReference type="AlphaFoldDB" id="A0A401L7F9"/>
<name>A0A401L7F9_ASPAW</name>
<comment type="caution">
    <text evidence="2">The sequence shown here is derived from an EMBL/GenBank/DDBJ whole genome shotgun (WGS) entry which is preliminary data.</text>
</comment>
<keyword evidence="3" id="KW-1185">Reference proteome</keyword>
<sequence length="183" mass="20280">MSFSAVLASTVCLASCAASGEPSLCTITILPLTLLVGLAAIGRIFQSNSAVEDMVQDAPMGRRLHFLGIWSVSRRPLIEKVAGQLAEDTKIVTDHRKTWKPIIGLQLFDARNPVGIYDPHMRAAIFHEYYLAWTRDLRDLPDPELLATAAPSHLGFLPRGEYLLRALRETFDVPDTPFWHAVA</sequence>
<accession>A0A401L7F9</accession>